<organism evidence="2 3">
    <name type="scientific">Microlunatus ginsengisoli</name>
    <dbReference type="NCBI Taxonomy" id="363863"/>
    <lineage>
        <taxon>Bacteria</taxon>
        <taxon>Bacillati</taxon>
        <taxon>Actinomycetota</taxon>
        <taxon>Actinomycetes</taxon>
        <taxon>Propionibacteriales</taxon>
        <taxon>Propionibacteriaceae</taxon>
        <taxon>Microlunatus</taxon>
    </lineage>
</organism>
<sequence length="57" mass="5966">MVTVCPGAYSSVTNRIVNIASLHALNDRRGTGPEHGLRPDDPAGTTVGNATEHDLPL</sequence>
<evidence type="ECO:0000256" key="1">
    <source>
        <dbReference type="SAM" id="MobiDB-lite"/>
    </source>
</evidence>
<gene>
    <name evidence="2" type="ORF">GCM10022236_52360</name>
</gene>
<accession>A0ABP7AXU5</accession>
<dbReference type="EMBL" id="BAABAB010000056">
    <property type="protein sequence ID" value="GAA3643227.1"/>
    <property type="molecule type" value="Genomic_DNA"/>
</dbReference>
<evidence type="ECO:0000313" key="3">
    <source>
        <dbReference type="Proteomes" id="UP001501490"/>
    </source>
</evidence>
<comment type="caution">
    <text evidence="2">The sequence shown here is derived from an EMBL/GenBank/DDBJ whole genome shotgun (WGS) entry which is preliminary data.</text>
</comment>
<feature type="region of interest" description="Disordered" evidence="1">
    <location>
        <begin position="26"/>
        <end position="57"/>
    </location>
</feature>
<feature type="compositionally biased region" description="Basic and acidic residues" evidence="1">
    <location>
        <begin position="26"/>
        <end position="41"/>
    </location>
</feature>
<dbReference type="Proteomes" id="UP001501490">
    <property type="component" value="Unassembled WGS sequence"/>
</dbReference>
<evidence type="ECO:0000313" key="2">
    <source>
        <dbReference type="EMBL" id="GAA3643227.1"/>
    </source>
</evidence>
<proteinExistence type="predicted"/>
<reference evidence="3" key="1">
    <citation type="journal article" date="2019" name="Int. J. Syst. Evol. Microbiol.">
        <title>The Global Catalogue of Microorganisms (GCM) 10K type strain sequencing project: providing services to taxonomists for standard genome sequencing and annotation.</title>
        <authorList>
            <consortium name="The Broad Institute Genomics Platform"/>
            <consortium name="The Broad Institute Genome Sequencing Center for Infectious Disease"/>
            <person name="Wu L."/>
            <person name="Ma J."/>
        </authorList>
    </citation>
    <scope>NUCLEOTIDE SEQUENCE [LARGE SCALE GENOMIC DNA]</scope>
    <source>
        <strain evidence="3">JCM 16929</strain>
    </source>
</reference>
<keyword evidence="3" id="KW-1185">Reference proteome</keyword>
<protein>
    <submittedName>
        <fullName evidence="2">Uncharacterized protein</fullName>
    </submittedName>
</protein>
<name>A0ABP7AXU5_9ACTN</name>